<organism evidence="1 2">
    <name type="scientific">Stentor coeruleus</name>
    <dbReference type="NCBI Taxonomy" id="5963"/>
    <lineage>
        <taxon>Eukaryota</taxon>
        <taxon>Sar</taxon>
        <taxon>Alveolata</taxon>
        <taxon>Ciliophora</taxon>
        <taxon>Postciliodesmatophora</taxon>
        <taxon>Heterotrichea</taxon>
        <taxon>Heterotrichida</taxon>
        <taxon>Stentoridae</taxon>
        <taxon>Stentor</taxon>
    </lineage>
</organism>
<reference evidence="1 2" key="1">
    <citation type="submission" date="2016-11" db="EMBL/GenBank/DDBJ databases">
        <title>The macronuclear genome of Stentor coeruleus: a giant cell with tiny introns.</title>
        <authorList>
            <person name="Slabodnick M."/>
            <person name="Ruby J.G."/>
            <person name="Reiff S.B."/>
            <person name="Swart E.C."/>
            <person name="Gosai S."/>
            <person name="Prabakaran S."/>
            <person name="Witkowska E."/>
            <person name="Larue G.E."/>
            <person name="Fisher S."/>
            <person name="Freeman R.M."/>
            <person name="Gunawardena J."/>
            <person name="Chu W."/>
            <person name="Stover N.A."/>
            <person name="Gregory B.D."/>
            <person name="Nowacki M."/>
            <person name="Derisi J."/>
            <person name="Roy S.W."/>
            <person name="Marshall W.F."/>
            <person name="Sood P."/>
        </authorList>
    </citation>
    <scope>NUCLEOTIDE SEQUENCE [LARGE SCALE GENOMIC DNA]</scope>
    <source>
        <strain evidence="1">WM001</strain>
    </source>
</reference>
<comment type="caution">
    <text evidence="1">The sequence shown here is derived from an EMBL/GenBank/DDBJ whole genome shotgun (WGS) entry which is preliminary data.</text>
</comment>
<proteinExistence type="predicted"/>
<dbReference type="EMBL" id="MPUH01000074">
    <property type="protein sequence ID" value="OMJ91778.1"/>
    <property type="molecule type" value="Genomic_DNA"/>
</dbReference>
<name>A0A1R2CS27_9CILI</name>
<evidence type="ECO:0000313" key="2">
    <source>
        <dbReference type="Proteomes" id="UP000187209"/>
    </source>
</evidence>
<dbReference type="AlphaFoldDB" id="A0A1R2CS27"/>
<evidence type="ECO:0000313" key="1">
    <source>
        <dbReference type="EMBL" id="OMJ91778.1"/>
    </source>
</evidence>
<dbReference type="Proteomes" id="UP000187209">
    <property type="component" value="Unassembled WGS sequence"/>
</dbReference>
<keyword evidence="2" id="KW-1185">Reference proteome</keyword>
<gene>
    <name evidence="1" type="ORF">SteCoe_5558</name>
</gene>
<accession>A0A1R2CS27</accession>
<sequence length="255" mass="29969">MQDDMKYLDFQERMHKMLLRPEILSILQGSSSSLSETNEINDEGIKKPVQKFTHEDTFGLRKEQAEESRKQFSNQLCIDFVTENKCNYLINTSSNDLKKISDLIRQSIKDQDINLNNRLALRRTKTQIKLLNLSQVSQKKNLNSFNDSCIEENDTACSRSSFYNSEESLKELHEKYEKHLEELMEKSLNERSLKIFETKTKYESQICELLEGGGLLVLVANEMKKNLQEELSKITEFYDSKRKEDIKKLRNEIYN</sequence>
<protein>
    <submittedName>
        <fullName evidence="1">Uncharacterized protein</fullName>
    </submittedName>
</protein>